<dbReference type="GO" id="GO:0003700">
    <property type="term" value="F:DNA-binding transcription factor activity"/>
    <property type="evidence" value="ECO:0007669"/>
    <property type="project" value="InterPro"/>
</dbReference>
<dbReference type="RefSeq" id="WP_002564601.1">
    <property type="nucleotide sequence ID" value="NZ_CABKUK010000001.1"/>
</dbReference>
<gene>
    <name evidence="4" type="ORF">DWW02_06100</name>
</gene>
<reference evidence="4 5" key="1">
    <citation type="submission" date="2018-08" db="EMBL/GenBank/DDBJ databases">
        <title>A genome reference for cultivated species of the human gut microbiota.</title>
        <authorList>
            <person name="Zou Y."/>
            <person name="Xue W."/>
            <person name="Luo G."/>
        </authorList>
    </citation>
    <scope>NUCLEOTIDE SEQUENCE [LARGE SCALE GENOMIC DNA]</scope>
    <source>
        <strain evidence="4 5">AF14-18</strain>
    </source>
</reference>
<dbReference type="AlphaFoldDB" id="A0A412ZAY1"/>
<dbReference type="InterPro" id="IPR018060">
    <property type="entry name" value="HTH_AraC"/>
</dbReference>
<name>A0A412ZAY1_9FIRM</name>
<evidence type="ECO:0000313" key="5">
    <source>
        <dbReference type="Proteomes" id="UP000284543"/>
    </source>
</evidence>
<keyword evidence="1" id="KW-0805">Transcription regulation</keyword>
<dbReference type="InterPro" id="IPR050959">
    <property type="entry name" value="MarA-like"/>
</dbReference>
<dbReference type="PROSITE" id="PS01124">
    <property type="entry name" value="HTH_ARAC_FAMILY_2"/>
    <property type="match status" value="1"/>
</dbReference>
<dbReference type="Proteomes" id="UP000284543">
    <property type="component" value="Unassembled WGS sequence"/>
</dbReference>
<dbReference type="SUPFAM" id="SSF46689">
    <property type="entry name" value="Homeodomain-like"/>
    <property type="match status" value="2"/>
</dbReference>
<comment type="caution">
    <text evidence="4">The sequence shown here is derived from an EMBL/GenBank/DDBJ whole genome shotgun (WGS) entry which is preliminary data.</text>
</comment>
<dbReference type="Gene3D" id="1.10.10.60">
    <property type="entry name" value="Homeodomain-like"/>
    <property type="match status" value="2"/>
</dbReference>
<dbReference type="Pfam" id="PF12833">
    <property type="entry name" value="HTH_18"/>
    <property type="match status" value="1"/>
</dbReference>
<dbReference type="PANTHER" id="PTHR47504">
    <property type="entry name" value="RIGHT ORIGIN-BINDING PROTEIN"/>
    <property type="match status" value="1"/>
</dbReference>
<dbReference type="PANTHER" id="PTHR47504:SF5">
    <property type="entry name" value="RIGHT ORIGIN-BINDING PROTEIN"/>
    <property type="match status" value="1"/>
</dbReference>
<keyword evidence="3" id="KW-0804">Transcription</keyword>
<dbReference type="SMART" id="SM00342">
    <property type="entry name" value="HTH_ARAC"/>
    <property type="match status" value="1"/>
</dbReference>
<proteinExistence type="predicted"/>
<organism evidence="4 5">
    <name type="scientific">Enterocloster bolteae</name>
    <dbReference type="NCBI Taxonomy" id="208479"/>
    <lineage>
        <taxon>Bacteria</taxon>
        <taxon>Bacillati</taxon>
        <taxon>Bacillota</taxon>
        <taxon>Clostridia</taxon>
        <taxon>Lachnospirales</taxon>
        <taxon>Lachnospiraceae</taxon>
        <taxon>Enterocloster</taxon>
    </lineage>
</organism>
<keyword evidence="2" id="KW-0238">DNA-binding</keyword>
<dbReference type="GO" id="GO:0043565">
    <property type="term" value="F:sequence-specific DNA binding"/>
    <property type="evidence" value="ECO:0007669"/>
    <property type="project" value="InterPro"/>
</dbReference>
<evidence type="ECO:0000313" key="4">
    <source>
        <dbReference type="EMBL" id="RGV77258.1"/>
    </source>
</evidence>
<sequence>MKNQKHTVRKVIDYIEEHLEEKLNLEQIAEHAGYSRFHLNRIFMEETGGTIHKYVQERRLTMAAEKLVDTDMDITQIAYDAGYQSQQAFSLAFKQVYLCPPGAYRKRGIYLPAKKRIQMHQASCFTIYGVCDRGMGGIAA</sequence>
<dbReference type="EMBL" id="QRZM01000002">
    <property type="protein sequence ID" value="RGV77258.1"/>
    <property type="molecule type" value="Genomic_DNA"/>
</dbReference>
<dbReference type="KEGG" id="cbol:CGC65_17120"/>
<dbReference type="InterPro" id="IPR009057">
    <property type="entry name" value="Homeodomain-like_sf"/>
</dbReference>
<evidence type="ECO:0000256" key="2">
    <source>
        <dbReference type="ARBA" id="ARBA00023125"/>
    </source>
</evidence>
<evidence type="ECO:0000256" key="1">
    <source>
        <dbReference type="ARBA" id="ARBA00023015"/>
    </source>
</evidence>
<accession>A0A412ZAY1</accession>
<evidence type="ECO:0000256" key="3">
    <source>
        <dbReference type="ARBA" id="ARBA00023163"/>
    </source>
</evidence>
<protein>
    <submittedName>
        <fullName evidence="4">AraC family transcriptional regulator</fullName>
    </submittedName>
</protein>